<dbReference type="EMBL" id="KP671755">
    <property type="protein sequence ID" value="AJT61087.1"/>
    <property type="molecule type" value="Genomic_DNA"/>
</dbReference>
<dbReference type="Proteomes" id="UP000202888">
    <property type="component" value="Segment"/>
</dbReference>
<reference evidence="1 2" key="1">
    <citation type="journal article" date="2016" name="Genom Data">
        <title>Complete genome sequence of a giant Vibrio phage ValKK3 infecting Vibrio alginolyticus.</title>
        <authorList>
            <person name="Lal T.M."/>
            <person name="Sano M."/>
            <person name="Hatai K."/>
            <person name="Ransangan J."/>
        </authorList>
    </citation>
    <scope>NUCLEOTIDE SEQUENCE [LARGE SCALE GENOMIC DNA]</scope>
</reference>
<name>A0A0D4DBR0_9CAUD</name>
<sequence>MSCVWITSDLHLGHKNIGKFRDDIEDTQANTDWIVDFWLKNVRKRDTVIMLGDTAFTEEAVGILAGLPGRKVQYGGNHDDLPVSSYMRAFDVIRGCEKYKKLGWLSHFPLHPDELRGHFSIHGHVHYATIDDYRYVNVCCDNLQRNIGQPMIRLTDLRQLLDKRRESKEVSYDF</sequence>
<proteinExistence type="predicted"/>
<dbReference type="Gene3D" id="3.60.21.10">
    <property type="match status" value="1"/>
</dbReference>
<dbReference type="RefSeq" id="YP_009201349.1">
    <property type="nucleotide sequence ID" value="NC_028829.1"/>
</dbReference>
<dbReference type="InterPro" id="IPR029052">
    <property type="entry name" value="Metallo-depent_PP-like"/>
</dbReference>
<organism evidence="1 2">
    <name type="scientific">Vibrio phage ValKK3</name>
    <dbReference type="NCBI Taxonomy" id="1610855"/>
    <lineage>
        <taxon>Viruses</taxon>
        <taxon>Duplodnaviria</taxon>
        <taxon>Heunggongvirae</taxon>
        <taxon>Uroviricota</taxon>
        <taxon>Caudoviricetes</taxon>
        <taxon>Pantevenvirales</taxon>
        <taxon>Straboviridae</taxon>
        <taxon>Schizotequatrovirus</taxon>
        <taxon>Schizotequatrovirus valkk3</taxon>
    </lineage>
</organism>
<protein>
    <submittedName>
        <fullName evidence="1">Putative serine/threonine protein phosphatase</fullName>
    </submittedName>
</protein>
<evidence type="ECO:0000313" key="2">
    <source>
        <dbReference type="Proteomes" id="UP000202888"/>
    </source>
</evidence>
<dbReference type="KEGG" id="vg:26628572"/>
<dbReference type="SUPFAM" id="SSF56300">
    <property type="entry name" value="Metallo-dependent phosphatases"/>
    <property type="match status" value="1"/>
</dbReference>
<dbReference type="GeneID" id="26628572"/>
<evidence type="ECO:0000313" key="1">
    <source>
        <dbReference type="EMBL" id="AJT61087.1"/>
    </source>
</evidence>
<accession>A0A0D4DBR0</accession>
<dbReference type="OrthoDB" id="19076at10239"/>
<keyword evidence="2" id="KW-1185">Reference proteome</keyword>